<reference evidence="2" key="1">
    <citation type="submission" date="2023-10" db="EMBL/GenBank/DDBJ databases">
        <authorList>
            <person name="Chen Y."/>
            <person name="Shah S."/>
            <person name="Dougan E. K."/>
            <person name="Thang M."/>
            <person name="Chan C."/>
        </authorList>
    </citation>
    <scope>NUCLEOTIDE SEQUENCE [LARGE SCALE GENOMIC DNA]</scope>
</reference>
<evidence type="ECO:0000256" key="1">
    <source>
        <dbReference type="SAM" id="Coils"/>
    </source>
</evidence>
<keyword evidence="1" id="KW-0175">Coiled coil</keyword>
<name>A0ABN9Q771_9DINO</name>
<sequence>ELKAKVAAPPAAPTTPQAPFRALEWQVEDLGRRHAQLQDVVASLARQVHDLLHRPEGAPHGELLRELQEERSIVADTLEGVKQEKCEVIALMHTFAEGKDAAFCQKQ</sequence>
<gene>
    <name evidence="2" type="ORF">PCOR1329_LOCUS7566</name>
</gene>
<accession>A0ABN9Q771</accession>
<feature type="coiled-coil region" evidence="1">
    <location>
        <begin position="27"/>
        <end position="84"/>
    </location>
</feature>
<comment type="caution">
    <text evidence="2">The sequence shown here is derived from an EMBL/GenBank/DDBJ whole genome shotgun (WGS) entry which is preliminary data.</text>
</comment>
<dbReference type="EMBL" id="CAUYUJ010002053">
    <property type="protein sequence ID" value="CAK0798944.1"/>
    <property type="molecule type" value="Genomic_DNA"/>
</dbReference>
<proteinExistence type="predicted"/>
<evidence type="ECO:0008006" key="4">
    <source>
        <dbReference type="Google" id="ProtNLM"/>
    </source>
</evidence>
<organism evidence="2 3">
    <name type="scientific">Prorocentrum cordatum</name>
    <dbReference type="NCBI Taxonomy" id="2364126"/>
    <lineage>
        <taxon>Eukaryota</taxon>
        <taxon>Sar</taxon>
        <taxon>Alveolata</taxon>
        <taxon>Dinophyceae</taxon>
        <taxon>Prorocentrales</taxon>
        <taxon>Prorocentraceae</taxon>
        <taxon>Prorocentrum</taxon>
    </lineage>
</organism>
<evidence type="ECO:0000313" key="2">
    <source>
        <dbReference type="EMBL" id="CAK0798944.1"/>
    </source>
</evidence>
<protein>
    <recommendedName>
        <fullName evidence="4">Mediator of RNA polymerase II transcription subunit 4</fullName>
    </recommendedName>
</protein>
<feature type="non-terminal residue" evidence="2">
    <location>
        <position position="1"/>
    </location>
</feature>
<dbReference type="Proteomes" id="UP001189429">
    <property type="component" value="Unassembled WGS sequence"/>
</dbReference>
<keyword evidence="3" id="KW-1185">Reference proteome</keyword>
<evidence type="ECO:0000313" key="3">
    <source>
        <dbReference type="Proteomes" id="UP001189429"/>
    </source>
</evidence>